<evidence type="ECO:0000313" key="2">
    <source>
        <dbReference type="EMBL" id="KAK0165845.1"/>
    </source>
</evidence>
<dbReference type="AlphaFoldDB" id="A0AA39FAA0"/>
<organism evidence="2 3">
    <name type="scientific">Microctonus aethiopoides</name>
    <dbReference type="NCBI Taxonomy" id="144406"/>
    <lineage>
        <taxon>Eukaryota</taxon>
        <taxon>Metazoa</taxon>
        <taxon>Ecdysozoa</taxon>
        <taxon>Arthropoda</taxon>
        <taxon>Hexapoda</taxon>
        <taxon>Insecta</taxon>
        <taxon>Pterygota</taxon>
        <taxon>Neoptera</taxon>
        <taxon>Endopterygota</taxon>
        <taxon>Hymenoptera</taxon>
        <taxon>Apocrita</taxon>
        <taxon>Ichneumonoidea</taxon>
        <taxon>Braconidae</taxon>
        <taxon>Euphorinae</taxon>
        <taxon>Microctonus</taxon>
    </lineage>
</organism>
<evidence type="ECO:0000256" key="1">
    <source>
        <dbReference type="SAM" id="MobiDB-lite"/>
    </source>
</evidence>
<reference evidence="2" key="1">
    <citation type="journal article" date="2023" name="bioRxiv">
        <title>Scaffold-level genome assemblies of two parasitoid biocontrol wasps reveal the parthenogenesis mechanism and an associated novel virus.</title>
        <authorList>
            <person name="Inwood S."/>
            <person name="Skelly J."/>
            <person name="Guhlin J."/>
            <person name="Harrop T."/>
            <person name="Goldson S."/>
            <person name="Dearden P."/>
        </authorList>
    </citation>
    <scope>NUCLEOTIDE SEQUENCE</scope>
    <source>
        <strain evidence="2">Irish</strain>
        <tissue evidence="2">Whole body</tissue>
    </source>
</reference>
<evidence type="ECO:0000313" key="3">
    <source>
        <dbReference type="Proteomes" id="UP001168990"/>
    </source>
</evidence>
<gene>
    <name evidence="2" type="ORF">PV328_004329</name>
</gene>
<keyword evidence="3" id="KW-1185">Reference proteome</keyword>
<protein>
    <submittedName>
        <fullName evidence="2">Uncharacterized protein</fullName>
    </submittedName>
</protein>
<feature type="compositionally biased region" description="Basic and acidic residues" evidence="1">
    <location>
        <begin position="14"/>
        <end position="26"/>
    </location>
</feature>
<name>A0AA39FAA0_9HYME</name>
<feature type="compositionally biased region" description="Polar residues" evidence="1">
    <location>
        <begin position="1"/>
        <end position="13"/>
    </location>
</feature>
<sequence length="122" mass="14537">MVDPSQGIQTASEQEPHKKGKRVDFDGNLRQKQQSKNCSLWCFLAILAKLMNSKLRGTRKNKSQRFKIFRSKRSLRRKFFRREPLIVAYREYFAVSKTLLWFIVRSLLTELLITKVKRTFLL</sequence>
<proteinExistence type="predicted"/>
<dbReference type="EMBL" id="JAQQBS010001422">
    <property type="protein sequence ID" value="KAK0165845.1"/>
    <property type="molecule type" value="Genomic_DNA"/>
</dbReference>
<comment type="caution">
    <text evidence="2">The sequence shown here is derived from an EMBL/GenBank/DDBJ whole genome shotgun (WGS) entry which is preliminary data.</text>
</comment>
<feature type="region of interest" description="Disordered" evidence="1">
    <location>
        <begin position="1"/>
        <end position="26"/>
    </location>
</feature>
<dbReference type="Proteomes" id="UP001168990">
    <property type="component" value="Unassembled WGS sequence"/>
</dbReference>
<reference evidence="2" key="2">
    <citation type="submission" date="2023-03" db="EMBL/GenBank/DDBJ databases">
        <authorList>
            <person name="Inwood S.N."/>
            <person name="Skelly J.G."/>
            <person name="Guhlin J."/>
            <person name="Harrop T.W.R."/>
            <person name="Goldson S.G."/>
            <person name="Dearden P.K."/>
        </authorList>
    </citation>
    <scope>NUCLEOTIDE SEQUENCE</scope>
    <source>
        <strain evidence="2">Irish</strain>
        <tissue evidence="2">Whole body</tissue>
    </source>
</reference>
<accession>A0AA39FAA0</accession>